<proteinExistence type="predicted"/>
<sequence>MTIAKLSTEEIEQVLTTNLEQWKREADIQSAKWLNEKLTPDDLSKIIDPQFYEDIHDTALSVEDVLDKHYIATDLQVYGRKNFITIHDIYNN</sequence>
<accession>A0AAF0AMT0</accession>
<evidence type="ECO:0000313" key="2">
    <source>
        <dbReference type="Proteomes" id="UP001223579"/>
    </source>
</evidence>
<keyword evidence="2" id="KW-1185">Reference proteome</keyword>
<organism evidence="1 2">
    <name type="scientific">Escherichia phage A73</name>
    <dbReference type="NCBI Taxonomy" id="3003819"/>
    <lineage>
        <taxon>Viruses</taxon>
        <taxon>Duplodnaviria</taxon>
        <taxon>Heunggongvirae</taxon>
        <taxon>Uroviricota</taxon>
        <taxon>Caudoviricetes</taxon>
        <taxon>Vequintavirinae</taxon>
        <taxon>Septuagintavirus</taxon>
        <taxon>Septuagintavirus A73</taxon>
    </lineage>
</organism>
<name>A0AAF0AMT0_9CAUD</name>
<protein>
    <submittedName>
        <fullName evidence="1">Uncharacterized protein</fullName>
    </submittedName>
</protein>
<evidence type="ECO:0000313" key="1">
    <source>
        <dbReference type="EMBL" id="WBF77679.1"/>
    </source>
</evidence>
<dbReference type="EMBL" id="OP778609">
    <property type="protein sequence ID" value="WBF77679.1"/>
    <property type="molecule type" value="Genomic_DNA"/>
</dbReference>
<gene>
    <name evidence="1" type="ORF">A73_11</name>
</gene>
<dbReference type="Proteomes" id="UP001223579">
    <property type="component" value="Segment"/>
</dbReference>
<reference evidence="1 2" key="1">
    <citation type="submission" date="2022-11" db="EMBL/GenBank/DDBJ databases">
        <authorList>
            <person name="Cortes-Martin A."/>
            <person name="Buttimer C.T.H."/>
            <person name="Hill C."/>
        </authorList>
    </citation>
    <scope>NUCLEOTIDE SEQUENCE [LARGE SCALE GENOMIC DNA]</scope>
</reference>